<dbReference type="PIRSF" id="PIRSF039123">
    <property type="entry name" value="Diphthamide_synthase"/>
    <property type="match status" value="1"/>
</dbReference>
<accession>A0A1S2LNH2</accession>
<feature type="domain" description="Diphthamide synthase" evidence="1">
    <location>
        <begin position="4"/>
        <end position="217"/>
    </location>
</feature>
<dbReference type="CDD" id="cd01994">
    <property type="entry name" value="AANH_PF0828-like"/>
    <property type="match status" value="1"/>
</dbReference>
<evidence type="ECO:0000259" key="1">
    <source>
        <dbReference type="Pfam" id="PF01902"/>
    </source>
</evidence>
<dbReference type="Gene3D" id="3.90.1490.10">
    <property type="entry name" value="putative n-type atp pyrophosphatase, domain 2"/>
    <property type="match status" value="1"/>
</dbReference>
<evidence type="ECO:0000313" key="2">
    <source>
        <dbReference type="EMBL" id="OIJ14072.1"/>
    </source>
</evidence>
<gene>
    <name evidence="2" type="ORF">BKP35_07670</name>
</gene>
<proteinExistence type="predicted"/>
<reference evidence="2 3" key="1">
    <citation type="submission" date="2016-10" db="EMBL/GenBank/DDBJ databases">
        <title>Draft genome sequences of four alkaliphilic bacteria belonging to the Anaerobacillus genus.</title>
        <authorList>
            <person name="Bassil N.M."/>
            <person name="Lloyd J.R."/>
        </authorList>
    </citation>
    <scope>NUCLEOTIDE SEQUENCE [LARGE SCALE GENOMIC DNA]</scope>
    <source>
        <strain evidence="2 3">DSM 15340</strain>
    </source>
</reference>
<keyword evidence="2" id="KW-0067">ATP-binding</keyword>
<evidence type="ECO:0000313" key="3">
    <source>
        <dbReference type="Proteomes" id="UP000180098"/>
    </source>
</evidence>
<dbReference type="InterPro" id="IPR002761">
    <property type="entry name" value="Diphthami_syn_dom"/>
</dbReference>
<dbReference type="Gene3D" id="3.40.50.620">
    <property type="entry name" value="HUPs"/>
    <property type="match status" value="1"/>
</dbReference>
<dbReference type="OrthoDB" id="3572539at2"/>
<dbReference type="InterPro" id="IPR014729">
    <property type="entry name" value="Rossmann-like_a/b/a_fold"/>
</dbReference>
<dbReference type="SUPFAM" id="SSF52402">
    <property type="entry name" value="Adenine nucleotide alpha hydrolases-like"/>
    <property type="match status" value="1"/>
</dbReference>
<keyword evidence="3" id="KW-1185">Reference proteome</keyword>
<dbReference type="Proteomes" id="UP000180098">
    <property type="component" value="Unassembled WGS sequence"/>
</dbReference>
<organism evidence="2 3">
    <name type="scientific">Anaerobacillus arseniciselenatis</name>
    <dbReference type="NCBI Taxonomy" id="85682"/>
    <lineage>
        <taxon>Bacteria</taxon>
        <taxon>Bacillati</taxon>
        <taxon>Bacillota</taxon>
        <taxon>Bacilli</taxon>
        <taxon>Bacillales</taxon>
        <taxon>Bacillaceae</taxon>
        <taxon>Anaerobacillus</taxon>
    </lineage>
</organism>
<sequence>MKEKIVVSWSGGKDSAFALHKLLLSDQYEIDSLLTSVTEGYQRISIHGVRESLLEKQAESLGIPLRKMYIPQECTNEIYQDIMNDQLQQLKKEGIETVMFGDIFLDDVRAYREDMIKQQNMKAIFPLWCQKTEQLIEEFISLGFKTVTTSIDTQKLSHEFLGRVIDESFIRELPEHIDPCGENGEFHTFSFAGPIFKNTVDITIGEIVEKGRFHFCELLDSEE</sequence>
<dbReference type="GO" id="GO:0005524">
    <property type="term" value="F:ATP binding"/>
    <property type="evidence" value="ECO:0007669"/>
    <property type="project" value="UniProtKB-KW"/>
</dbReference>
<comment type="caution">
    <text evidence="2">The sequence shown here is derived from an EMBL/GenBank/DDBJ whole genome shotgun (WGS) entry which is preliminary data.</text>
</comment>
<dbReference type="RefSeq" id="WP_071312767.1">
    <property type="nucleotide sequence ID" value="NZ_MLQQ01000010.1"/>
</dbReference>
<name>A0A1S2LNH2_9BACI</name>
<dbReference type="Pfam" id="PF01902">
    <property type="entry name" value="Diphthami_syn_2"/>
    <property type="match status" value="1"/>
</dbReference>
<dbReference type="AlphaFoldDB" id="A0A1S2LNH2"/>
<dbReference type="EMBL" id="MLQQ01000010">
    <property type="protein sequence ID" value="OIJ14072.1"/>
    <property type="molecule type" value="Genomic_DNA"/>
</dbReference>
<dbReference type="NCBIfam" id="TIGR00290">
    <property type="entry name" value="MJ0570_dom"/>
    <property type="match status" value="1"/>
</dbReference>
<dbReference type="InterPro" id="IPR030662">
    <property type="entry name" value="DPH6/MJ0570"/>
</dbReference>
<protein>
    <submittedName>
        <fullName evidence="2">ATP-binding protein</fullName>
    </submittedName>
</protein>
<keyword evidence="2" id="KW-0547">Nucleotide-binding</keyword>